<comment type="caution">
    <text evidence="5">The sequence shown here is derived from an EMBL/GenBank/DDBJ whole genome shotgun (WGS) entry which is preliminary data.</text>
</comment>
<proteinExistence type="inferred from homology"/>
<dbReference type="EMBL" id="JAFCMP010000468">
    <property type="protein sequence ID" value="KAG5179398.1"/>
    <property type="molecule type" value="Genomic_DNA"/>
</dbReference>
<keyword evidence="2" id="KW-0689">Ribosomal protein</keyword>
<dbReference type="SUPFAM" id="SSF160369">
    <property type="entry name" value="Ribosomal protein L10-like"/>
    <property type="match status" value="1"/>
</dbReference>
<dbReference type="OrthoDB" id="360689at2759"/>
<feature type="chain" id="PRO_5032949383" description="50S ribosomal protein L10" evidence="4">
    <location>
        <begin position="18"/>
        <end position="226"/>
    </location>
</feature>
<keyword evidence="4" id="KW-0732">Signal</keyword>
<evidence type="ECO:0000313" key="6">
    <source>
        <dbReference type="Proteomes" id="UP000664859"/>
    </source>
</evidence>
<evidence type="ECO:0008006" key="7">
    <source>
        <dbReference type="Google" id="ProtNLM"/>
    </source>
</evidence>
<keyword evidence="3" id="KW-0687">Ribonucleoprotein</keyword>
<sequence>MFRLTALCLALLAAAHAYTSFVPVNAVAQRSPSCTARISMGGAKGVSSTRAGKLATIASVKEDLAKATMIFAIPSSQLKVNSVTDMRKKLPAGTKARVVKNKLMRLAVEGAPQWEAVVGDMTKGENMWFFVEDDLSESITVAKDFIKVVNKKDTHAPKFGVLEGKALDAAGVEAISNLPSKTELYRRIAVGVKAVPTKIARGINLVPTKIARGVKLALVDEDKEDA</sequence>
<dbReference type="PANTHER" id="PTHR11560">
    <property type="entry name" value="39S RIBOSOMAL PROTEIN L10, MITOCHONDRIAL"/>
    <property type="match status" value="1"/>
</dbReference>
<dbReference type="GO" id="GO:1990904">
    <property type="term" value="C:ribonucleoprotein complex"/>
    <property type="evidence" value="ECO:0007669"/>
    <property type="project" value="UniProtKB-KW"/>
</dbReference>
<evidence type="ECO:0000256" key="3">
    <source>
        <dbReference type="ARBA" id="ARBA00023274"/>
    </source>
</evidence>
<dbReference type="CDD" id="cd05797">
    <property type="entry name" value="Ribosomal_L10"/>
    <property type="match status" value="1"/>
</dbReference>
<gene>
    <name evidence="5" type="ORF">JKP88DRAFT_201038</name>
</gene>
<dbReference type="InterPro" id="IPR047865">
    <property type="entry name" value="Ribosomal_uL10_bac_type"/>
</dbReference>
<dbReference type="InterPro" id="IPR043141">
    <property type="entry name" value="Ribosomal_uL10-like_sf"/>
</dbReference>
<comment type="similarity">
    <text evidence="1">Belongs to the universal ribosomal protein uL10 family.</text>
</comment>
<evidence type="ECO:0000256" key="1">
    <source>
        <dbReference type="ARBA" id="ARBA00008889"/>
    </source>
</evidence>
<protein>
    <recommendedName>
        <fullName evidence="7">50S ribosomal protein L10</fullName>
    </recommendedName>
</protein>
<keyword evidence="6" id="KW-1185">Reference proteome</keyword>
<accession>A0A835YRM7</accession>
<organism evidence="5 6">
    <name type="scientific">Tribonema minus</name>
    <dbReference type="NCBI Taxonomy" id="303371"/>
    <lineage>
        <taxon>Eukaryota</taxon>
        <taxon>Sar</taxon>
        <taxon>Stramenopiles</taxon>
        <taxon>Ochrophyta</taxon>
        <taxon>PX clade</taxon>
        <taxon>Xanthophyceae</taxon>
        <taxon>Tribonematales</taxon>
        <taxon>Tribonemataceae</taxon>
        <taxon>Tribonema</taxon>
    </lineage>
</organism>
<evidence type="ECO:0000256" key="2">
    <source>
        <dbReference type="ARBA" id="ARBA00022980"/>
    </source>
</evidence>
<reference evidence="5" key="1">
    <citation type="submission" date="2021-02" db="EMBL/GenBank/DDBJ databases">
        <title>First Annotated Genome of the Yellow-green Alga Tribonema minus.</title>
        <authorList>
            <person name="Mahan K.M."/>
        </authorList>
    </citation>
    <scope>NUCLEOTIDE SEQUENCE</scope>
    <source>
        <strain evidence="5">UTEX B ZZ1240</strain>
    </source>
</reference>
<feature type="signal peptide" evidence="4">
    <location>
        <begin position="1"/>
        <end position="17"/>
    </location>
</feature>
<evidence type="ECO:0000313" key="5">
    <source>
        <dbReference type="EMBL" id="KAG5179398.1"/>
    </source>
</evidence>
<dbReference type="GO" id="GO:0005840">
    <property type="term" value="C:ribosome"/>
    <property type="evidence" value="ECO:0007669"/>
    <property type="project" value="UniProtKB-KW"/>
</dbReference>
<dbReference type="Proteomes" id="UP000664859">
    <property type="component" value="Unassembled WGS sequence"/>
</dbReference>
<dbReference type="InterPro" id="IPR001790">
    <property type="entry name" value="Ribosomal_uL10"/>
</dbReference>
<name>A0A835YRM7_9STRA</name>
<dbReference type="NCBIfam" id="NF000955">
    <property type="entry name" value="PRK00099.1-1"/>
    <property type="match status" value="1"/>
</dbReference>
<dbReference type="Pfam" id="PF00466">
    <property type="entry name" value="Ribosomal_L10"/>
    <property type="match status" value="1"/>
</dbReference>
<evidence type="ECO:0000256" key="4">
    <source>
        <dbReference type="SAM" id="SignalP"/>
    </source>
</evidence>
<dbReference type="Gene3D" id="3.30.70.1730">
    <property type="match status" value="1"/>
</dbReference>
<dbReference type="AlphaFoldDB" id="A0A835YRM7"/>